<organism evidence="8 9">
    <name type="scientific">Heracleum sosnowskyi</name>
    <dbReference type="NCBI Taxonomy" id="360622"/>
    <lineage>
        <taxon>Eukaryota</taxon>
        <taxon>Viridiplantae</taxon>
        <taxon>Streptophyta</taxon>
        <taxon>Embryophyta</taxon>
        <taxon>Tracheophyta</taxon>
        <taxon>Spermatophyta</taxon>
        <taxon>Magnoliopsida</taxon>
        <taxon>eudicotyledons</taxon>
        <taxon>Gunneridae</taxon>
        <taxon>Pentapetalae</taxon>
        <taxon>asterids</taxon>
        <taxon>campanulids</taxon>
        <taxon>Apiales</taxon>
        <taxon>Apiaceae</taxon>
        <taxon>Apioideae</taxon>
        <taxon>apioid superclade</taxon>
        <taxon>Tordylieae</taxon>
        <taxon>Tordyliinae</taxon>
        <taxon>Heracleum</taxon>
    </lineage>
</organism>
<dbReference type="AlphaFoldDB" id="A0AAD8I9G3"/>
<dbReference type="GO" id="GO:0005829">
    <property type="term" value="C:cytosol"/>
    <property type="evidence" value="ECO:0007669"/>
    <property type="project" value="TreeGrafter"/>
</dbReference>
<reference evidence="8" key="2">
    <citation type="submission" date="2023-05" db="EMBL/GenBank/DDBJ databases">
        <authorList>
            <person name="Schelkunov M.I."/>
        </authorList>
    </citation>
    <scope>NUCLEOTIDE SEQUENCE</scope>
    <source>
        <strain evidence="8">Hsosn_3</strain>
        <tissue evidence="8">Leaf</tissue>
    </source>
</reference>
<dbReference type="GO" id="GO:0005049">
    <property type="term" value="F:nuclear export signal receptor activity"/>
    <property type="evidence" value="ECO:0007669"/>
    <property type="project" value="TreeGrafter"/>
</dbReference>
<dbReference type="PANTHER" id="PTHR10997">
    <property type="entry name" value="IMPORTIN-7, 8, 11"/>
    <property type="match status" value="1"/>
</dbReference>
<dbReference type="SUPFAM" id="SSF48371">
    <property type="entry name" value="ARM repeat"/>
    <property type="match status" value="1"/>
</dbReference>
<comment type="caution">
    <text evidence="8">The sequence shown here is derived from an EMBL/GenBank/DDBJ whole genome shotgun (WGS) entry which is preliminary data.</text>
</comment>
<keyword evidence="6" id="KW-0539">Nucleus</keyword>
<comment type="subcellular location">
    <subcellularLocation>
        <location evidence="2">Cytoplasm</location>
    </subcellularLocation>
    <subcellularLocation>
        <location evidence="1">Nucleus</location>
    </subcellularLocation>
</comment>
<protein>
    <recommendedName>
        <fullName evidence="7">Importin N-terminal domain-containing protein</fullName>
    </recommendedName>
</protein>
<dbReference type="InterPro" id="IPR013713">
    <property type="entry name" value="XPO2_central"/>
</dbReference>
<dbReference type="PROSITE" id="PS50166">
    <property type="entry name" value="IMPORTIN_B_NT"/>
    <property type="match status" value="1"/>
</dbReference>
<dbReference type="EMBL" id="JAUIZM010000006">
    <property type="protein sequence ID" value="KAK1380338.1"/>
    <property type="molecule type" value="Genomic_DNA"/>
</dbReference>
<evidence type="ECO:0000256" key="6">
    <source>
        <dbReference type="ARBA" id="ARBA00023242"/>
    </source>
</evidence>
<evidence type="ECO:0000256" key="1">
    <source>
        <dbReference type="ARBA" id="ARBA00004123"/>
    </source>
</evidence>
<evidence type="ECO:0000259" key="7">
    <source>
        <dbReference type="PROSITE" id="PS50166"/>
    </source>
</evidence>
<dbReference type="PANTHER" id="PTHR10997:SF8">
    <property type="entry name" value="EXPORTIN-2"/>
    <property type="match status" value="1"/>
</dbReference>
<reference evidence="8" key="1">
    <citation type="submission" date="2023-02" db="EMBL/GenBank/DDBJ databases">
        <title>Genome of toxic invasive species Heracleum sosnowskyi carries increased number of genes despite the absence of recent whole-genome duplications.</title>
        <authorList>
            <person name="Schelkunov M."/>
            <person name="Shtratnikova V."/>
            <person name="Makarenko M."/>
            <person name="Klepikova A."/>
            <person name="Omelchenko D."/>
            <person name="Novikova G."/>
            <person name="Obukhova E."/>
            <person name="Bogdanov V."/>
            <person name="Penin A."/>
            <person name="Logacheva M."/>
        </authorList>
    </citation>
    <scope>NUCLEOTIDE SEQUENCE</scope>
    <source>
        <strain evidence="8">Hsosn_3</strain>
        <tissue evidence="8">Leaf</tissue>
    </source>
</reference>
<dbReference type="InterPro" id="IPR016024">
    <property type="entry name" value="ARM-type_fold"/>
</dbReference>
<dbReference type="Proteomes" id="UP001237642">
    <property type="component" value="Unassembled WGS sequence"/>
</dbReference>
<evidence type="ECO:0000256" key="5">
    <source>
        <dbReference type="ARBA" id="ARBA00022927"/>
    </source>
</evidence>
<evidence type="ECO:0000313" key="8">
    <source>
        <dbReference type="EMBL" id="KAK1380338.1"/>
    </source>
</evidence>
<dbReference type="InterPro" id="IPR011989">
    <property type="entry name" value="ARM-like"/>
</dbReference>
<feature type="domain" description="Importin N-terminal" evidence="7">
    <location>
        <begin position="33"/>
        <end position="111"/>
    </location>
</feature>
<keyword evidence="3" id="KW-0813">Transport</keyword>
<evidence type="ECO:0000256" key="2">
    <source>
        <dbReference type="ARBA" id="ARBA00004496"/>
    </source>
</evidence>
<dbReference type="GO" id="GO:0006611">
    <property type="term" value="P:protein export from nucleus"/>
    <property type="evidence" value="ECO:0007669"/>
    <property type="project" value="TreeGrafter"/>
</dbReference>
<keyword evidence="5" id="KW-0653">Protein transport</keyword>
<proteinExistence type="predicted"/>
<dbReference type="GO" id="GO:0031267">
    <property type="term" value="F:small GTPase binding"/>
    <property type="evidence" value="ECO:0007669"/>
    <property type="project" value="InterPro"/>
</dbReference>
<keyword evidence="9" id="KW-1185">Reference proteome</keyword>
<dbReference type="InterPro" id="IPR001494">
    <property type="entry name" value="Importin-beta_N"/>
</dbReference>
<gene>
    <name evidence="8" type="ORF">POM88_027082</name>
</gene>
<dbReference type="GO" id="GO:0006606">
    <property type="term" value="P:protein import into nucleus"/>
    <property type="evidence" value="ECO:0007669"/>
    <property type="project" value="TreeGrafter"/>
</dbReference>
<dbReference type="GO" id="GO:0005635">
    <property type="term" value="C:nuclear envelope"/>
    <property type="evidence" value="ECO:0007669"/>
    <property type="project" value="TreeGrafter"/>
</dbReference>
<name>A0AAD8I9G3_9APIA</name>
<dbReference type="Pfam" id="PF08506">
    <property type="entry name" value="Cse1"/>
    <property type="match status" value="1"/>
</dbReference>
<evidence type="ECO:0000256" key="3">
    <source>
        <dbReference type="ARBA" id="ARBA00022448"/>
    </source>
</evidence>
<keyword evidence="4" id="KW-0963">Cytoplasm</keyword>
<evidence type="ECO:0000256" key="4">
    <source>
        <dbReference type="ARBA" id="ARBA00022490"/>
    </source>
</evidence>
<dbReference type="Gene3D" id="1.25.10.10">
    <property type="entry name" value="Leucine-rich Repeat Variant"/>
    <property type="match status" value="1"/>
</dbReference>
<evidence type="ECO:0000313" key="9">
    <source>
        <dbReference type="Proteomes" id="UP001237642"/>
    </source>
</evidence>
<sequence length="358" mass="41518">MDWKKMSWNDKSKFLYKCFDESLSSDPETRCRGETQLSEASEYINYGITLIEFATKSHYEKIFRETVAINFRSHVKTRWFANISSQTSSPQVISEREKKQLQSLIIYGISSSIDKIQLQLIRILLFIAGADFTTMWPDVIGDLGIRLQKACSKSDLRSMNGLLDTVDRLIKTICNHDRFTLDASLENIELFAAQFAEFFIPIFSSISNDLFNLGWFPKSQHNLKPFIEAQMLCYRILNSLFNLGVPDIFMYIKDEWIIILIRDLKVKIPVNQDGFNELMILADWLCIIILKLIIDLMETELDMFIDQYLMEFVTETLNLLAFSSESSSRDGLTVQAMEFLDTVRGSDPHVLFERDDFV</sequence>
<accession>A0AAD8I9G3</accession>